<comment type="similarity">
    <text evidence="1">Belongs to the LytR/CpsA/Psr (LCP) family.</text>
</comment>
<keyword evidence="4" id="KW-1185">Reference proteome</keyword>
<dbReference type="NCBIfam" id="TIGR00350">
    <property type="entry name" value="lytR_cpsA_psr"/>
    <property type="match status" value="1"/>
</dbReference>
<evidence type="ECO:0000259" key="2">
    <source>
        <dbReference type="Pfam" id="PF03816"/>
    </source>
</evidence>
<proteinExistence type="inferred from homology"/>
<feature type="domain" description="Cell envelope-related transcriptional attenuator" evidence="2">
    <location>
        <begin position="98"/>
        <end position="270"/>
    </location>
</feature>
<sequence>MKAWLVSAAVVVSLALAGTLTWQHYVGQVNQADLLGDTGRDRAGRPRQIDILSAPRASAGASAMPSAGHPAGIDAEPGRNILLVGLDARPEEDRATSRADTVIVVHVTAAGDRAYLVSLPRDTRVAIPGHGTDKLNAAFAFGGFELLAQTVQKITGLVFDAGAIIDFAGLRKVVDAVGGVELCVDEETTSVHVGWDANGKETAPFRLIPPSFRPERIAGVRPQVYHVGCRHFAGWEALDYVRQRELIPDGDYGRQRHQQQLLRALAEKITSAGVLANPIALNRAIGAVGDSLTFDGNGASITDWIVRLRAIGPDDLTLLRTNGGQFHTEQRDGRDYEHLDETTGELFAAARADRLDGFAARHPDWVIHAN</sequence>
<dbReference type="InterPro" id="IPR004474">
    <property type="entry name" value="LytR_CpsA_psr"/>
</dbReference>
<dbReference type="EMBL" id="BAAARV010000016">
    <property type="protein sequence ID" value="GAA2336511.1"/>
    <property type="molecule type" value="Genomic_DNA"/>
</dbReference>
<dbReference type="Pfam" id="PF03816">
    <property type="entry name" value="LytR_cpsA_psr"/>
    <property type="match status" value="1"/>
</dbReference>
<dbReference type="PANTHER" id="PTHR33392">
    <property type="entry name" value="POLYISOPRENYL-TEICHOIC ACID--PEPTIDOGLYCAN TEICHOIC ACID TRANSFERASE TAGU"/>
    <property type="match status" value="1"/>
</dbReference>
<dbReference type="Proteomes" id="UP001501444">
    <property type="component" value="Unassembled WGS sequence"/>
</dbReference>
<organism evidence="3 4">
    <name type="scientific">Dactylosporangium salmoneum</name>
    <dbReference type="NCBI Taxonomy" id="53361"/>
    <lineage>
        <taxon>Bacteria</taxon>
        <taxon>Bacillati</taxon>
        <taxon>Actinomycetota</taxon>
        <taxon>Actinomycetes</taxon>
        <taxon>Micromonosporales</taxon>
        <taxon>Micromonosporaceae</taxon>
        <taxon>Dactylosporangium</taxon>
    </lineage>
</organism>
<gene>
    <name evidence="3" type="ORF">GCM10010170_017020</name>
</gene>
<accession>A0ABN3FS63</accession>
<dbReference type="Gene3D" id="3.40.630.190">
    <property type="entry name" value="LCP protein"/>
    <property type="match status" value="1"/>
</dbReference>
<dbReference type="InterPro" id="IPR050922">
    <property type="entry name" value="LytR/CpsA/Psr_CW_biosynth"/>
</dbReference>
<evidence type="ECO:0000313" key="4">
    <source>
        <dbReference type="Proteomes" id="UP001501444"/>
    </source>
</evidence>
<protein>
    <recommendedName>
        <fullName evidence="2">Cell envelope-related transcriptional attenuator domain-containing protein</fullName>
    </recommendedName>
</protein>
<comment type="caution">
    <text evidence="3">The sequence shown here is derived from an EMBL/GenBank/DDBJ whole genome shotgun (WGS) entry which is preliminary data.</text>
</comment>
<dbReference type="PANTHER" id="PTHR33392:SF6">
    <property type="entry name" value="POLYISOPRENYL-TEICHOIC ACID--PEPTIDOGLYCAN TEICHOIC ACID TRANSFERASE TAGU"/>
    <property type="match status" value="1"/>
</dbReference>
<evidence type="ECO:0000313" key="3">
    <source>
        <dbReference type="EMBL" id="GAA2336511.1"/>
    </source>
</evidence>
<reference evidence="3 4" key="1">
    <citation type="journal article" date="2019" name="Int. J. Syst. Evol. Microbiol.">
        <title>The Global Catalogue of Microorganisms (GCM) 10K type strain sequencing project: providing services to taxonomists for standard genome sequencing and annotation.</title>
        <authorList>
            <consortium name="The Broad Institute Genomics Platform"/>
            <consortium name="The Broad Institute Genome Sequencing Center for Infectious Disease"/>
            <person name="Wu L."/>
            <person name="Ma J."/>
        </authorList>
    </citation>
    <scope>NUCLEOTIDE SEQUENCE [LARGE SCALE GENOMIC DNA]</scope>
    <source>
        <strain evidence="3 4">JCM 3272</strain>
    </source>
</reference>
<name>A0ABN3FS63_9ACTN</name>
<evidence type="ECO:0000256" key="1">
    <source>
        <dbReference type="ARBA" id="ARBA00006068"/>
    </source>
</evidence>